<feature type="active site" description="Charge relay system" evidence="5">
    <location>
        <position position="86"/>
    </location>
</feature>
<feature type="active site" description="Charge relay system" evidence="5">
    <location>
        <position position="311"/>
    </location>
</feature>
<evidence type="ECO:0000256" key="2">
    <source>
        <dbReference type="ARBA" id="ARBA00022670"/>
    </source>
</evidence>
<dbReference type="Proteomes" id="UP000001601">
    <property type="component" value="Unassembled WGS sequence"/>
</dbReference>
<dbReference type="SUPFAM" id="SSF52743">
    <property type="entry name" value="Subtilisin-like"/>
    <property type="match status" value="1"/>
</dbReference>
<dbReference type="PROSITE" id="PS51892">
    <property type="entry name" value="SUBTILASE"/>
    <property type="match status" value="1"/>
</dbReference>
<dbReference type="Pfam" id="PF00082">
    <property type="entry name" value="Peptidase_S8"/>
    <property type="match status" value="1"/>
</dbReference>
<dbReference type="InterPro" id="IPR050131">
    <property type="entry name" value="Peptidase_S8_subtilisin-like"/>
</dbReference>
<keyword evidence="8" id="KW-1185">Reference proteome</keyword>
<dbReference type="InterPro" id="IPR000209">
    <property type="entry name" value="Peptidase_S8/S53_dom"/>
</dbReference>
<dbReference type="eggNOG" id="COG1404">
    <property type="taxonomic scope" value="Bacteria"/>
</dbReference>
<reference evidence="7 8" key="1">
    <citation type="journal article" date="2007" name="Nature">
        <title>Light stimulates growth of proteorhodopsin-containing marine Flavobacteria.</title>
        <authorList>
            <person name="Gomez-Consarnau L."/>
            <person name="Gonzalez J.M."/>
            <person name="Coll-Llado M."/>
            <person name="Gourdon P."/>
            <person name="Pascher T."/>
            <person name="Neutze R."/>
            <person name="Pedros-Alio C."/>
            <person name="Pinhassi J."/>
        </authorList>
    </citation>
    <scope>NUCLEOTIDE SEQUENCE [LARGE SCALE GENOMIC DNA]</scope>
    <source>
        <strain evidence="7 8">MED217</strain>
    </source>
</reference>
<feature type="domain" description="Peptidase S8/S53" evidence="6">
    <location>
        <begin position="330"/>
        <end position="509"/>
    </location>
</feature>
<dbReference type="OrthoDB" id="9798386at2"/>
<keyword evidence="4 5" id="KW-0720">Serine protease</keyword>
<dbReference type="PANTHER" id="PTHR43806:SF11">
    <property type="entry name" value="CEREVISIN-RELATED"/>
    <property type="match status" value="1"/>
</dbReference>
<keyword evidence="2 5" id="KW-0645">Protease</keyword>
<organism evidence="7 8">
    <name type="scientific">Leeuwenhoekiella blandensis (strain CECT 7118 / CCUG 51940 / KCTC 22103 / MED217)</name>
    <name type="common">Flavobacterium sp. (strain MED217)</name>
    <dbReference type="NCBI Taxonomy" id="398720"/>
    <lineage>
        <taxon>Bacteria</taxon>
        <taxon>Pseudomonadati</taxon>
        <taxon>Bacteroidota</taxon>
        <taxon>Flavobacteriia</taxon>
        <taxon>Flavobacteriales</taxon>
        <taxon>Flavobacteriaceae</taxon>
        <taxon>Leeuwenhoekiella</taxon>
    </lineage>
</organism>
<evidence type="ECO:0000313" key="8">
    <source>
        <dbReference type="Proteomes" id="UP000001601"/>
    </source>
</evidence>
<evidence type="ECO:0000256" key="5">
    <source>
        <dbReference type="PROSITE-ProRule" id="PRU01240"/>
    </source>
</evidence>
<gene>
    <name evidence="7" type="ORF">MED217_10067</name>
</gene>
<dbReference type="RefSeq" id="WP_009780383.1">
    <property type="nucleotide sequence ID" value="NZ_CH672395.1"/>
</dbReference>
<dbReference type="InterPro" id="IPR036852">
    <property type="entry name" value="Peptidase_S8/S53_dom_sf"/>
</dbReference>
<evidence type="ECO:0000256" key="4">
    <source>
        <dbReference type="ARBA" id="ARBA00022825"/>
    </source>
</evidence>
<name>A3XNJ0_LEEBM</name>
<dbReference type="GO" id="GO:0006508">
    <property type="term" value="P:proteolysis"/>
    <property type="evidence" value="ECO:0007669"/>
    <property type="project" value="UniProtKB-KW"/>
</dbReference>
<sequence length="552" mass="62997">MIFKRFLTSFIITVVSQYAFGQRNYTLEIADSTQFNSIKPKLNDKTDLWYLKDIYDDAVMGISYNKAIRFGQNLKYKENITVAVLDMPVDSDRLSQELSLWINTDEIPDNQKDDDLNGYIDDVNGWNFLGEVSGNQQIFGKYDYTRILDKYLSPLPIYKLQSLDSINSYSDNKDLVRASKRYIEKINYANEEVAYAEMIERILYDSRIILKDYLSKNYSLNELDSLKPIFKEDTLMSNSILRLYNFKKYGFTESYIRDYYFKAKGRLNFLLNPQYEDRILLADDRLNTTTAKPTFTQGNAKLNNAIHYLDHGALMTNFISDRKINNDITLKIMPLVVSSLGDEYDKDIYNAIKYAVDNGARVINMSFSKNFSTNPEIIKTIIEYANDHNVLIVTSAGNDGVDIDIEENKIYPNDESYPVNNFIVVGSTAVQINNNLVSKFSNYGKMNVDLFAPGERILITNSNRDYEIQSGTSVSTALVSKTIGLILSYFPDLTAKEVKEILLSSVTKIKGEVSLGLKQNKKNQNFERVSQSGGILNAYNALKLAKEVSSSK</sequence>
<accession>A3XNJ0</accession>
<evidence type="ECO:0000256" key="3">
    <source>
        <dbReference type="ARBA" id="ARBA00022801"/>
    </source>
</evidence>
<dbReference type="GO" id="GO:0004252">
    <property type="term" value="F:serine-type endopeptidase activity"/>
    <property type="evidence" value="ECO:0007669"/>
    <property type="project" value="UniProtKB-UniRule"/>
</dbReference>
<feature type="active site" description="Charge relay system" evidence="5">
    <location>
        <position position="473"/>
    </location>
</feature>
<comment type="caution">
    <text evidence="7">The sequence shown here is derived from an EMBL/GenBank/DDBJ whole genome shotgun (WGS) entry which is preliminary data.</text>
</comment>
<keyword evidence="3 5" id="KW-0378">Hydrolase</keyword>
<comment type="similarity">
    <text evidence="1 5">Belongs to the peptidase S8 family.</text>
</comment>
<dbReference type="HOGENOM" id="CLU_022359_0_0_10"/>
<dbReference type="PANTHER" id="PTHR43806">
    <property type="entry name" value="PEPTIDASE S8"/>
    <property type="match status" value="1"/>
</dbReference>
<evidence type="ECO:0000259" key="6">
    <source>
        <dbReference type="Pfam" id="PF00082"/>
    </source>
</evidence>
<proteinExistence type="inferred from homology"/>
<dbReference type="STRING" id="398720.MED217_10067"/>
<evidence type="ECO:0000313" key="7">
    <source>
        <dbReference type="EMBL" id="EAQ48886.1"/>
    </source>
</evidence>
<dbReference type="AlphaFoldDB" id="A3XNJ0"/>
<evidence type="ECO:0000256" key="1">
    <source>
        <dbReference type="ARBA" id="ARBA00011073"/>
    </source>
</evidence>
<dbReference type="Gene3D" id="3.40.50.200">
    <property type="entry name" value="Peptidase S8/S53 domain"/>
    <property type="match status" value="2"/>
</dbReference>
<dbReference type="EMBL" id="AANC01000006">
    <property type="protein sequence ID" value="EAQ48886.1"/>
    <property type="molecule type" value="Genomic_DNA"/>
</dbReference>
<protein>
    <submittedName>
        <fullName evidence="7">Cell wall-associated protein (CWBP23)</fullName>
    </submittedName>
</protein>